<feature type="region of interest" description="Disordered" evidence="1">
    <location>
        <begin position="183"/>
        <end position="218"/>
    </location>
</feature>
<accession>A0ABY4C7U9</accession>
<evidence type="ECO:0000313" key="3">
    <source>
        <dbReference type="EMBL" id="UOF00990.1"/>
    </source>
</evidence>
<name>A0ABY4C7U9_9BACT</name>
<evidence type="ECO:0000256" key="1">
    <source>
        <dbReference type="SAM" id="MobiDB-lite"/>
    </source>
</evidence>
<keyword evidence="2" id="KW-0732">Signal</keyword>
<gene>
    <name evidence="3" type="ORF">MNR06_14910</name>
</gene>
<keyword evidence="4" id="KW-1185">Reference proteome</keyword>
<feature type="region of interest" description="Disordered" evidence="1">
    <location>
        <begin position="231"/>
        <end position="272"/>
    </location>
</feature>
<reference evidence="3" key="1">
    <citation type="submission" date="2022-03" db="EMBL/GenBank/DDBJ databases">
        <title>Genome Identification and Characterization of new species Bdellovibrio reynosense LBG001 sp. nov. from a Mexico soil sample.</title>
        <authorList>
            <person name="Camilli A."/>
            <person name="Ajao Y."/>
            <person name="Guo X."/>
        </authorList>
    </citation>
    <scope>NUCLEOTIDE SEQUENCE</scope>
    <source>
        <strain evidence="3">LBG001</strain>
    </source>
</reference>
<proteinExistence type="predicted"/>
<sequence>MILLFTLFIGLFHQAASAADITVVDVRRNITLAEDDPVYKDFYINAGPGSGLKKNLVVTAVRKINIRDASGASAVGEILVPVGQLKIIAVYDRVAVAREFTLLSRDELPMLEQTGIMSGDRIDLQGAFIDTSKPKYKKKVAEVEIGTLTTTVAMVTRPVSDSVSDAAFLTAPMVASGSTATTTATASTNSTVTNPQATAPTSSAAAPATAAPLPTPTAVAPTEIPVTVANPVESANSHATEALKPTPVASADAKTMESLEKTAVSSNNTQHE</sequence>
<organism evidence="3 4">
    <name type="scientific">Bdellovibrio reynosensis</name>
    <dbReference type="NCBI Taxonomy" id="2835041"/>
    <lineage>
        <taxon>Bacteria</taxon>
        <taxon>Pseudomonadati</taxon>
        <taxon>Bdellovibrionota</taxon>
        <taxon>Bdellovibrionia</taxon>
        <taxon>Bdellovibrionales</taxon>
        <taxon>Pseudobdellovibrionaceae</taxon>
        <taxon>Bdellovibrio</taxon>
    </lineage>
</organism>
<protein>
    <submittedName>
        <fullName evidence="3">Uncharacterized protein</fullName>
    </submittedName>
</protein>
<feature type="chain" id="PRO_5047193605" evidence="2">
    <location>
        <begin position="19"/>
        <end position="272"/>
    </location>
</feature>
<feature type="compositionally biased region" description="Polar residues" evidence="1">
    <location>
        <begin position="263"/>
        <end position="272"/>
    </location>
</feature>
<evidence type="ECO:0000313" key="4">
    <source>
        <dbReference type="Proteomes" id="UP000830116"/>
    </source>
</evidence>
<evidence type="ECO:0000256" key="2">
    <source>
        <dbReference type="SAM" id="SignalP"/>
    </source>
</evidence>
<dbReference type="Proteomes" id="UP000830116">
    <property type="component" value="Chromosome"/>
</dbReference>
<dbReference type="EMBL" id="CP093442">
    <property type="protein sequence ID" value="UOF00990.1"/>
    <property type="molecule type" value="Genomic_DNA"/>
</dbReference>
<dbReference type="RefSeq" id="WP_243537208.1">
    <property type="nucleotide sequence ID" value="NZ_CP093442.1"/>
</dbReference>
<feature type="signal peptide" evidence="2">
    <location>
        <begin position="1"/>
        <end position="18"/>
    </location>
</feature>